<evidence type="ECO:0000313" key="3">
    <source>
        <dbReference type="Proteomes" id="UP000027920"/>
    </source>
</evidence>
<dbReference type="HOGENOM" id="CLU_059602_0_1_1"/>
<reference evidence="2 3" key="1">
    <citation type="submission" date="2013-03" db="EMBL/GenBank/DDBJ databases">
        <title>The Genome Sequence of Exophiala aquamarina CBS 119918.</title>
        <authorList>
            <consortium name="The Broad Institute Genomics Platform"/>
            <person name="Cuomo C."/>
            <person name="de Hoog S."/>
            <person name="Gorbushina A."/>
            <person name="Walker B."/>
            <person name="Young S.K."/>
            <person name="Zeng Q."/>
            <person name="Gargeya S."/>
            <person name="Fitzgerald M."/>
            <person name="Haas B."/>
            <person name="Abouelleil A."/>
            <person name="Allen A.W."/>
            <person name="Alvarado L."/>
            <person name="Arachchi H.M."/>
            <person name="Berlin A.M."/>
            <person name="Chapman S.B."/>
            <person name="Gainer-Dewar J."/>
            <person name="Goldberg J."/>
            <person name="Griggs A."/>
            <person name="Gujja S."/>
            <person name="Hansen M."/>
            <person name="Howarth C."/>
            <person name="Imamovic A."/>
            <person name="Ireland A."/>
            <person name="Larimer J."/>
            <person name="McCowan C."/>
            <person name="Murphy C."/>
            <person name="Pearson M."/>
            <person name="Poon T.W."/>
            <person name="Priest M."/>
            <person name="Roberts A."/>
            <person name="Saif S."/>
            <person name="Shea T."/>
            <person name="Sisk P."/>
            <person name="Sykes S."/>
            <person name="Wortman J."/>
            <person name="Nusbaum C."/>
            <person name="Birren B."/>
        </authorList>
    </citation>
    <scope>NUCLEOTIDE SEQUENCE [LARGE SCALE GENOMIC DNA]</scope>
    <source>
        <strain evidence="2 3">CBS 119918</strain>
    </source>
</reference>
<feature type="region of interest" description="Disordered" evidence="1">
    <location>
        <begin position="1"/>
        <end position="75"/>
    </location>
</feature>
<keyword evidence="3" id="KW-1185">Reference proteome</keyword>
<dbReference type="GeneID" id="25287466"/>
<comment type="caution">
    <text evidence="2">The sequence shown here is derived from an EMBL/GenBank/DDBJ whole genome shotgun (WGS) entry which is preliminary data.</text>
</comment>
<dbReference type="RefSeq" id="XP_013254013.1">
    <property type="nucleotide sequence ID" value="XM_013398559.1"/>
</dbReference>
<feature type="compositionally biased region" description="Gly residues" evidence="1">
    <location>
        <begin position="1"/>
        <end position="13"/>
    </location>
</feature>
<dbReference type="OrthoDB" id="2103031at2759"/>
<sequence length="340" mass="38498">MSWFWGGGGGGKGNQSDPAKALDDDLKQFLKDQQPKPYSPAEVSKPVAETPKTKESPPSIASPAQPPEDRPLPRESLFQDGRYKDLWKTYVPHEQSGGSAVERVIESRKDRRQTIHKAAMENCAFEQQMQQDCLNGGSWSQKIRGRMTMCHEENKAYNRCYSLQAKFLQALGYMASTTSSDAQEERIQMHADKLYHRMMDYEAEVDDARRNGKPIPPLISLFNPNRTAPTAEQLELPETITSKLKKPLHEYAPHERELAAKAALEEAKVADAYAEDLFSYTTTMNEERKVRQQWLTNAFGETLGKFLIPDPPKDAAIKSYSIPELEEKIWEQGTSQSSKK</sequence>
<dbReference type="EMBL" id="AMGV01000024">
    <property type="protein sequence ID" value="KEF51423.1"/>
    <property type="molecule type" value="Genomic_DNA"/>
</dbReference>
<dbReference type="AlphaFoldDB" id="A0A072NWK5"/>
<organism evidence="2 3">
    <name type="scientific">Exophiala aquamarina CBS 119918</name>
    <dbReference type="NCBI Taxonomy" id="1182545"/>
    <lineage>
        <taxon>Eukaryota</taxon>
        <taxon>Fungi</taxon>
        <taxon>Dikarya</taxon>
        <taxon>Ascomycota</taxon>
        <taxon>Pezizomycotina</taxon>
        <taxon>Eurotiomycetes</taxon>
        <taxon>Chaetothyriomycetidae</taxon>
        <taxon>Chaetothyriales</taxon>
        <taxon>Herpotrichiellaceae</taxon>
        <taxon>Exophiala</taxon>
    </lineage>
</organism>
<dbReference type="STRING" id="1182545.A0A072NWK5"/>
<protein>
    <submittedName>
        <fullName evidence="2">Uncharacterized protein</fullName>
    </submittedName>
</protein>
<gene>
    <name evidence="2" type="ORF">A1O9_12572</name>
</gene>
<accession>A0A072NWK5</accession>
<evidence type="ECO:0000256" key="1">
    <source>
        <dbReference type="SAM" id="MobiDB-lite"/>
    </source>
</evidence>
<feature type="compositionally biased region" description="Basic and acidic residues" evidence="1">
    <location>
        <begin position="20"/>
        <end position="34"/>
    </location>
</feature>
<name>A0A072NWK5_9EURO</name>
<dbReference type="Proteomes" id="UP000027920">
    <property type="component" value="Unassembled WGS sequence"/>
</dbReference>
<dbReference type="VEuPathDB" id="FungiDB:A1O9_12572"/>
<proteinExistence type="predicted"/>
<evidence type="ECO:0000313" key="2">
    <source>
        <dbReference type="EMBL" id="KEF51423.1"/>
    </source>
</evidence>